<dbReference type="Pfam" id="PF01547">
    <property type="entry name" value="SBP_bac_1"/>
    <property type="match status" value="1"/>
</dbReference>
<dbReference type="EMBL" id="RCIY01000040">
    <property type="protein sequence ID" value="TGG86031.1"/>
    <property type="molecule type" value="Genomic_DNA"/>
</dbReference>
<dbReference type="InterPro" id="IPR050490">
    <property type="entry name" value="Bact_solute-bd_prot1"/>
</dbReference>
<gene>
    <name evidence="1" type="ORF">D8771_06335</name>
</gene>
<name>A0A6C1CEJ1_9ACTN</name>
<accession>A0A6C1CEJ1</accession>
<dbReference type="Proteomes" id="UP000298111">
    <property type="component" value="Unassembled WGS sequence"/>
</dbReference>
<reference evidence="1 2" key="1">
    <citation type="submission" date="2018-10" db="EMBL/GenBank/DDBJ databases">
        <title>Isolation of pseudouridimycin from Streptomyces albus DSM 40763.</title>
        <authorList>
            <person name="Rosenqvist P."/>
            <person name="Metsae-Ketelae M."/>
            <person name="Virta P."/>
        </authorList>
    </citation>
    <scope>NUCLEOTIDE SEQUENCE [LARGE SCALE GENOMIC DNA]</scope>
    <source>
        <strain evidence="1 2">DSM 40763</strain>
    </source>
</reference>
<sequence length="464" mass="51355">MRCRSREPSRNPRRPRRIRAVTATATAGVLLTLPACAGAGALGQGGDTINVLMVNNPQMLELRKLTAKHFTEETGIKVNFTVLPENDVRDKISQDFANQAGQYDVATLSNYETPIFAKNEWLRPMDGYTRKDKKFDQQDILRPVRESLSGEDGKVYAQPFYGESSFLMYRKDIFAKEGLKMPERPTWPQVAELAAKVDGSERGMKGICLRGLPGWGELIAPLTTVVNTFGGTWFDKDWNARLSDPAFKKATKFYVDLVRKHGESGAAQSGYAECLNNMTQGKTAMWYDATAGAGSLEGAKSKVKGKIGYVPAPTLRTESSGWLYSWAWGIQKASRNPDKAWKFISWASGKEYEKLVGKEFGWANVPAGKRASTYELPEYKEAAGAFHEVTRKAISQARPRDPGVQPRPTMGIQFVDIPEFADLGTKVSQEISAAIAGRQSVETALRKSQALAQEVSDEYEGRGR</sequence>
<dbReference type="AlphaFoldDB" id="A0A6C1CEJ1"/>
<evidence type="ECO:0000313" key="1">
    <source>
        <dbReference type="EMBL" id="TGG86031.1"/>
    </source>
</evidence>
<dbReference type="CDD" id="cd13585">
    <property type="entry name" value="PBP2_TMBP_like"/>
    <property type="match status" value="1"/>
</dbReference>
<dbReference type="RefSeq" id="WP_016471151.1">
    <property type="nucleotide sequence ID" value="NZ_BBQG01000022.1"/>
</dbReference>
<protein>
    <submittedName>
        <fullName evidence="1">Sugar ABC transporter substrate-binding protein</fullName>
    </submittedName>
</protein>
<dbReference type="SUPFAM" id="SSF53850">
    <property type="entry name" value="Periplasmic binding protein-like II"/>
    <property type="match status" value="1"/>
</dbReference>
<dbReference type="PANTHER" id="PTHR43649">
    <property type="entry name" value="ARABINOSE-BINDING PROTEIN-RELATED"/>
    <property type="match status" value="1"/>
</dbReference>
<proteinExistence type="predicted"/>
<dbReference type="InterPro" id="IPR006059">
    <property type="entry name" value="SBP"/>
</dbReference>
<comment type="caution">
    <text evidence="1">The sequence shown here is derived from an EMBL/GenBank/DDBJ whole genome shotgun (WGS) entry which is preliminary data.</text>
</comment>
<dbReference type="PANTHER" id="PTHR43649:SF12">
    <property type="entry name" value="DIACETYLCHITOBIOSE BINDING PROTEIN DASA"/>
    <property type="match status" value="1"/>
</dbReference>
<dbReference type="Gene3D" id="3.40.190.10">
    <property type="entry name" value="Periplasmic binding protein-like II"/>
    <property type="match status" value="2"/>
</dbReference>
<evidence type="ECO:0000313" key="2">
    <source>
        <dbReference type="Proteomes" id="UP000298111"/>
    </source>
</evidence>
<organism evidence="1 2">
    <name type="scientific">Streptomyces albus</name>
    <dbReference type="NCBI Taxonomy" id="1888"/>
    <lineage>
        <taxon>Bacteria</taxon>
        <taxon>Bacillati</taxon>
        <taxon>Actinomycetota</taxon>
        <taxon>Actinomycetes</taxon>
        <taxon>Kitasatosporales</taxon>
        <taxon>Streptomycetaceae</taxon>
        <taxon>Streptomyces</taxon>
    </lineage>
</organism>
<dbReference type="GeneID" id="75180026"/>